<name>A0AAC9FHK0_SPHMC</name>
<dbReference type="EMBL" id="CP013344">
    <property type="protein sequence ID" value="AMU92405.1"/>
    <property type="molecule type" value="Genomic_DNA"/>
</dbReference>
<feature type="region of interest" description="Disordered" evidence="1">
    <location>
        <begin position="1"/>
        <end position="39"/>
    </location>
</feature>
<evidence type="ECO:0000256" key="1">
    <source>
        <dbReference type="SAM" id="MobiDB-lite"/>
    </source>
</evidence>
<accession>A0AAC9FHK0</accession>
<dbReference type="Proteomes" id="UP000076088">
    <property type="component" value="Chromosome"/>
</dbReference>
<protein>
    <submittedName>
        <fullName evidence="2">Uncharacterized protein</fullName>
    </submittedName>
</protein>
<reference evidence="2 3" key="2">
    <citation type="journal article" date="2016" name="Genome Announc.">
        <title>Complete Genome Sequence of Sphingopyxis macrogoltabida Strain 203N (NBRC 111659), a Polyethylene Glycol Degrader.</title>
        <authorList>
            <person name="Ohtsubo Y."/>
            <person name="Nonoyama S."/>
            <person name="Nagata Y."/>
            <person name="Numata M."/>
            <person name="Tsuchikane K."/>
            <person name="Hosoyama A."/>
            <person name="Yamazoe A."/>
            <person name="Tsuda M."/>
            <person name="Fujita N."/>
            <person name="Kawai F."/>
        </authorList>
    </citation>
    <scope>NUCLEOTIDE SEQUENCE [LARGE SCALE GENOMIC DNA]</scope>
    <source>
        <strain evidence="2 3">203N</strain>
    </source>
</reference>
<gene>
    <name evidence="2" type="ORF">ATM17_25655</name>
</gene>
<organism evidence="2 3">
    <name type="scientific">Sphingopyxis macrogoltabida</name>
    <name type="common">Sphingomonas macrogoltabidus</name>
    <dbReference type="NCBI Taxonomy" id="33050"/>
    <lineage>
        <taxon>Bacteria</taxon>
        <taxon>Pseudomonadati</taxon>
        <taxon>Pseudomonadota</taxon>
        <taxon>Alphaproteobacteria</taxon>
        <taxon>Sphingomonadales</taxon>
        <taxon>Sphingomonadaceae</taxon>
        <taxon>Sphingopyxis</taxon>
    </lineage>
</organism>
<feature type="compositionally biased region" description="Basic and acidic residues" evidence="1">
    <location>
        <begin position="1"/>
        <end position="11"/>
    </location>
</feature>
<sequence length="99" mass="10430">MRGIVPDEQRGNRPKSARPAGVAPGSPPDGGAPLGRATGPACETLLAGELPGAITVGQYHGIMLYLSMVTKQPRWQSDNVPDMFASDSKVMGEAQWPKT</sequence>
<evidence type="ECO:0000313" key="3">
    <source>
        <dbReference type="Proteomes" id="UP000076088"/>
    </source>
</evidence>
<proteinExistence type="predicted"/>
<keyword evidence="3" id="KW-1185">Reference proteome</keyword>
<evidence type="ECO:0000313" key="2">
    <source>
        <dbReference type="EMBL" id="AMU92405.1"/>
    </source>
</evidence>
<dbReference type="AlphaFoldDB" id="A0AAC9FHK0"/>
<reference evidence="3" key="1">
    <citation type="submission" date="2015-11" db="EMBL/GenBank/DDBJ databases">
        <title>Complete genome sequence of a polyethylene-glycol degrader Sphingopyxis macrogoltabida 203N (NBRC 111659).</title>
        <authorList>
            <person name="Yoshiyuki O."/>
            <person name="Shouta N."/>
            <person name="Nagata Y."/>
            <person name="Numata M."/>
            <person name="Tsuchikane K."/>
            <person name="Hosoyama A."/>
            <person name="Yamazoe A."/>
            <person name="Tsuda M."/>
            <person name="Fujita N."/>
            <person name="Kawai F."/>
        </authorList>
    </citation>
    <scope>NUCLEOTIDE SEQUENCE [LARGE SCALE GENOMIC DNA]</scope>
    <source>
        <strain evidence="3">203N</strain>
    </source>
</reference>